<dbReference type="STRING" id="1798644.A2122_02410"/>
<keyword evidence="1" id="KW-0472">Membrane</keyword>
<dbReference type="InterPro" id="IPR008965">
    <property type="entry name" value="CBM2/CBM3_carb-bd_dom_sf"/>
</dbReference>
<sequence>MNNGQFLNKKVIYGALLFGILGLLSLGIFRSVRADEKGTASLSFGPAQGTFAVGSTFNISLYLDTGGQLINAVEAYISFPSDKLQVVSPTAAAKSFIDIWASEPKYSNREGTISFQGGVHNPGINTSQGVVSAITFRVKSSGSAAVKILDTSHVFLADGQATDILTRRQDGLYFLALPAPEGPAVASPTHPNNDKWYPSDTVSFRWEALPDTDGVSYMLDENPVAEPDNVSEGKKVAVSYEKVPDGAHYFHIKRMRNGAWGGVTHFAVKIDHSPPAAFDIQVSPGIKSTNKNPLFSFATTDEKSGINHYELKIISLGSSRGAADTKSVERSETPFFIEVQSPYSEQLNFGNYEIVARAFDYAGNFQEAIKKVAIVRPFMEVIGDKGLVFAGVYTIAWTYVSIALVILFGFLLYSLKIVWGWHRKIEKQFEAGDMLQHHPDEAMLQIKKQEEETQYPA</sequence>
<dbReference type="GO" id="GO:0000272">
    <property type="term" value="P:polysaccharide catabolic process"/>
    <property type="evidence" value="ECO:0007669"/>
    <property type="project" value="InterPro"/>
</dbReference>
<proteinExistence type="predicted"/>
<dbReference type="SUPFAM" id="SSF49384">
    <property type="entry name" value="Carbohydrate-binding domain"/>
    <property type="match status" value="1"/>
</dbReference>
<dbReference type="Proteomes" id="UP000176648">
    <property type="component" value="Unassembled WGS sequence"/>
</dbReference>
<reference evidence="3 4" key="1">
    <citation type="journal article" date="2016" name="Nat. Commun.">
        <title>Thousands of microbial genomes shed light on interconnected biogeochemical processes in an aquifer system.</title>
        <authorList>
            <person name="Anantharaman K."/>
            <person name="Brown C.T."/>
            <person name="Hug L.A."/>
            <person name="Sharon I."/>
            <person name="Castelle C.J."/>
            <person name="Probst A.J."/>
            <person name="Thomas B.C."/>
            <person name="Singh A."/>
            <person name="Wilkins M.J."/>
            <person name="Karaoz U."/>
            <person name="Brodie E.L."/>
            <person name="Williams K.H."/>
            <person name="Hubbard S.S."/>
            <person name="Banfield J.F."/>
        </authorList>
    </citation>
    <scope>NUCLEOTIDE SEQUENCE [LARGE SCALE GENOMIC DNA]</scope>
</reference>
<evidence type="ECO:0000256" key="1">
    <source>
        <dbReference type="SAM" id="Phobius"/>
    </source>
</evidence>
<gene>
    <name evidence="3" type="ORF">A2122_02410</name>
</gene>
<dbReference type="EMBL" id="MHKU01000024">
    <property type="protein sequence ID" value="OGY96733.1"/>
    <property type="molecule type" value="Genomic_DNA"/>
</dbReference>
<dbReference type="AlphaFoldDB" id="A0A1G2C5Q7"/>
<comment type="caution">
    <text evidence="3">The sequence shown here is derived from an EMBL/GenBank/DDBJ whole genome shotgun (WGS) entry which is preliminary data.</text>
</comment>
<dbReference type="GO" id="GO:0030246">
    <property type="term" value="F:carbohydrate binding"/>
    <property type="evidence" value="ECO:0007669"/>
    <property type="project" value="InterPro"/>
</dbReference>
<evidence type="ECO:0000313" key="3">
    <source>
        <dbReference type="EMBL" id="OGY96733.1"/>
    </source>
</evidence>
<name>A0A1G2C5Q7_9BACT</name>
<dbReference type="CDD" id="cd08547">
    <property type="entry name" value="Type_II_cohesin"/>
    <property type="match status" value="1"/>
</dbReference>
<keyword evidence="1" id="KW-1133">Transmembrane helix</keyword>
<keyword evidence="1" id="KW-0812">Transmembrane</keyword>
<accession>A0A1G2C5Q7</accession>
<evidence type="ECO:0000313" key="4">
    <source>
        <dbReference type="Proteomes" id="UP000176648"/>
    </source>
</evidence>
<dbReference type="Pfam" id="PF00963">
    <property type="entry name" value="Cohesin"/>
    <property type="match status" value="1"/>
</dbReference>
<feature type="domain" description="Cohesin" evidence="2">
    <location>
        <begin position="49"/>
        <end position="163"/>
    </location>
</feature>
<dbReference type="InterPro" id="IPR002102">
    <property type="entry name" value="Cohesin_dom"/>
</dbReference>
<evidence type="ECO:0000259" key="2">
    <source>
        <dbReference type="Pfam" id="PF00963"/>
    </source>
</evidence>
<organism evidence="3 4">
    <name type="scientific">Candidatus Liptonbacteria bacterium GWB1_49_6</name>
    <dbReference type="NCBI Taxonomy" id="1798644"/>
    <lineage>
        <taxon>Bacteria</taxon>
        <taxon>Candidatus Liptoniibacteriota</taxon>
    </lineage>
</organism>
<protein>
    <recommendedName>
        <fullName evidence="2">Cohesin domain-containing protein</fullName>
    </recommendedName>
</protein>
<feature type="transmembrane region" description="Helical" evidence="1">
    <location>
        <begin position="387"/>
        <end position="415"/>
    </location>
</feature>
<dbReference type="Gene3D" id="2.60.40.680">
    <property type="match status" value="1"/>
</dbReference>